<gene>
    <name evidence="2" type="ORF">I316_04537</name>
</gene>
<feature type="region of interest" description="Disordered" evidence="1">
    <location>
        <begin position="65"/>
        <end position="105"/>
    </location>
</feature>
<dbReference type="Proteomes" id="UP000092666">
    <property type="component" value="Unassembled WGS sequence"/>
</dbReference>
<evidence type="ECO:0000256" key="1">
    <source>
        <dbReference type="SAM" id="MobiDB-lite"/>
    </source>
</evidence>
<feature type="compositionally biased region" description="Low complexity" evidence="1">
    <location>
        <begin position="364"/>
        <end position="374"/>
    </location>
</feature>
<name>A0A1B9GSJ5_9TREE</name>
<accession>A0A1B9GSJ5</accession>
<dbReference type="AlphaFoldDB" id="A0A1B9GSJ5"/>
<evidence type="ECO:0000313" key="3">
    <source>
        <dbReference type="Proteomes" id="UP000092666"/>
    </source>
</evidence>
<evidence type="ECO:0000313" key="2">
    <source>
        <dbReference type="EMBL" id="OCF33825.1"/>
    </source>
</evidence>
<proteinExistence type="predicted"/>
<reference evidence="3" key="2">
    <citation type="submission" date="2013-12" db="EMBL/GenBank/DDBJ databases">
        <title>Evolution of pathogenesis and genome organization in the Tremellales.</title>
        <authorList>
            <person name="Cuomo C."/>
            <person name="Litvintseva A."/>
            <person name="Heitman J."/>
            <person name="Chen Y."/>
            <person name="Sun S."/>
            <person name="Springer D."/>
            <person name="Dromer F."/>
            <person name="Young S."/>
            <person name="Zeng Q."/>
            <person name="Chapman S."/>
            <person name="Gujja S."/>
            <person name="Saif S."/>
            <person name="Birren B."/>
        </authorList>
    </citation>
    <scope>NUCLEOTIDE SEQUENCE [LARGE SCALE GENOMIC DNA]</scope>
    <source>
        <strain evidence="3">BCC8398</strain>
    </source>
</reference>
<keyword evidence="3" id="KW-1185">Reference proteome</keyword>
<organism evidence="2 3">
    <name type="scientific">Kwoniella heveanensis BCC8398</name>
    <dbReference type="NCBI Taxonomy" id="1296120"/>
    <lineage>
        <taxon>Eukaryota</taxon>
        <taxon>Fungi</taxon>
        <taxon>Dikarya</taxon>
        <taxon>Basidiomycota</taxon>
        <taxon>Agaricomycotina</taxon>
        <taxon>Tremellomycetes</taxon>
        <taxon>Tremellales</taxon>
        <taxon>Cryptococcaceae</taxon>
        <taxon>Kwoniella</taxon>
    </lineage>
</organism>
<dbReference type="EMBL" id="KI669503">
    <property type="protein sequence ID" value="OCF33825.1"/>
    <property type="molecule type" value="Genomic_DNA"/>
</dbReference>
<dbReference type="OrthoDB" id="2563841at2759"/>
<feature type="region of interest" description="Disordered" evidence="1">
    <location>
        <begin position="336"/>
        <end position="376"/>
    </location>
</feature>
<reference evidence="2 3" key="1">
    <citation type="submission" date="2013-07" db="EMBL/GenBank/DDBJ databases">
        <title>The Genome Sequence of Cryptococcus heveanensis BCC8398.</title>
        <authorList>
            <consortium name="The Broad Institute Genome Sequencing Platform"/>
            <person name="Cuomo C."/>
            <person name="Litvintseva A."/>
            <person name="Chen Y."/>
            <person name="Heitman J."/>
            <person name="Sun S."/>
            <person name="Springer D."/>
            <person name="Dromer F."/>
            <person name="Young S.K."/>
            <person name="Zeng Q."/>
            <person name="Gargeya S."/>
            <person name="Fitzgerald M."/>
            <person name="Abouelleil A."/>
            <person name="Alvarado L."/>
            <person name="Berlin A.M."/>
            <person name="Chapman S.B."/>
            <person name="Dewar J."/>
            <person name="Goldberg J."/>
            <person name="Griggs A."/>
            <person name="Gujja S."/>
            <person name="Hansen M."/>
            <person name="Howarth C."/>
            <person name="Imamovic A."/>
            <person name="Larimer J."/>
            <person name="McCowan C."/>
            <person name="Murphy C."/>
            <person name="Pearson M."/>
            <person name="Priest M."/>
            <person name="Roberts A."/>
            <person name="Saif S."/>
            <person name="Shea T."/>
            <person name="Sykes S."/>
            <person name="Wortman J."/>
            <person name="Nusbaum C."/>
            <person name="Birren B."/>
        </authorList>
    </citation>
    <scope>NUCLEOTIDE SEQUENCE [LARGE SCALE GENOMIC DNA]</scope>
    <source>
        <strain evidence="2 3">BCC8398</strain>
    </source>
</reference>
<sequence>MGGNAFGIPARRLPQKQYLSLKAHALYKVQPFFKAVLVPRNLTTKETHGDLDLLCAYDANIPGGDEAWSPKEASQSEPAPKGMDDGPQLGSPVQAADNTADKPDPVLAILPEPASGHNIGGQIKIYGGRIFTGAEVEAIRDLCGEIKQSLGAVGWWRRGNEVSFKMPCAILGQDAEHDVSPDEFYQIDMNLVKFQYLDFYHDMASYSSTGVLLGRIVRHLSKSFTLHLTHIVVRHSPFSGIAPVGVTLTTSPSALAAWLGLDYKKWVEQGEGWSEEKQLFEWMTNVDEDSILVPALQRLSITARRDANEETGKRKKRADYADRFYDWLRTDSKWAVSTPADGGGQVEGPSEAPTPLSPTPMETPAASQASPAQSRTVSLRDFFDKTADQPATPTDVSRSHTFYVNLAPEPKPLDAAAQAALDYWGKKDEYDALVTARREVAFEVARLQFEKHQRRAAAALAAVGDSEGQA</sequence>
<protein>
    <submittedName>
        <fullName evidence="2">Uncharacterized protein</fullName>
    </submittedName>
</protein>